<dbReference type="InterPro" id="IPR015168">
    <property type="entry name" value="SsuA/THI5"/>
</dbReference>
<dbReference type="InterPro" id="IPR027939">
    <property type="entry name" value="NMT1/THI5"/>
</dbReference>
<dbReference type="EMBL" id="ANOG01000663">
    <property type="protein sequence ID" value="EMI18453.1"/>
    <property type="molecule type" value="Genomic_DNA"/>
</dbReference>
<dbReference type="PANTHER" id="PTHR31528">
    <property type="entry name" value="4-AMINO-5-HYDROXYMETHYL-2-METHYLPYRIMIDINE PHOSPHATE SYNTHASE THI11-RELATED"/>
    <property type="match status" value="1"/>
</dbReference>
<reference evidence="2 3" key="1">
    <citation type="journal article" date="2013" name="Mar. Genomics">
        <title>Expression of sulfatases in Rhodopirellula baltica and the diversity of sulfatases in the genus Rhodopirellula.</title>
        <authorList>
            <person name="Wegner C.E."/>
            <person name="Richter-Heitmann T."/>
            <person name="Klindworth A."/>
            <person name="Klockow C."/>
            <person name="Richter M."/>
            <person name="Achstetter T."/>
            <person name="Glockner F.O."/>
            <person name="Harder J."/>
        </authorList>
    </citation>
    <scope>NUCLEOTIDE SEQUENCE [LARGE SCALE GENOMIC DNA]</scope>
    <source>
        <strain evidence="2 3">SM1</strain>
    </source>
</reference>
<dbReference type="AlphaFoldDB" id="M5RGD6"/>
<name>M5RGD6_9BACT</name>
<dbReference type="GO" id="GO:0009228">
    <property type="term" value="P:thiamine biosynthetic process"/>
    <property type="evidence" value="ECO:0007669"/>
    <property type="project" value="InterPro"/>
</dbReference>
<feature type="domain" description="SsuA/THI5-like" evidence="1">
    <location>
        <begin position="83"/>
        <end position="287"/>
    </location>
</feature>
<protein>
    <submittedName>
        <fullName evidence="2">Nitrate/sulfonate/bicarbonate ABC transporter substrate-binding protein</fullName>
    </submittedName>
</protein>
<dbReference type="PATRIC" id="fig|1265738.3.peg.4620"/>
<evidence type="ECO:0000313" key="2">
    <source>
        <dbReference type="EMBL" id="EMI18453.1"/>
    </source>
</evidence>
<evidence type="ECO:0000313" key="3">
    <source>
        <dbReference type="Proteomes" id="UP000011991"/>
    </source>
</evidence>
<sequence>MAKSAAGGCITFLFIVSPNHTKKVVMISRHPSAMLRSVFILFGCVLISGCGVSDSSTNPKPAPSVGGQVLKSVAVQLNWFPESEHGGLYQAAADGTFHSHALHVEIRPGGRQSPVAPELVLGRVQFAMANADDVVLFRNQGADIVAVLATMQNHPRCILVREDSGVKTFEDLAGKTLQRQGGRAFLEFMRSKGLLDQVKEVPYHGSVSSLVTDKDVAIQAYSFAEPLLAEQQGVEVRKLMLSDIGWNPYSSVLITTGDMVRNQPELVQDFVNATREGWQHYLADPQEGNAAILEANQHGMTIEALQFGHQELKTLALPDDMPPGALGEMTVERWQTLVSQMVQLGLVDGDKVQASDCYTTQFTEKGGGHEIE</sequence>
<comment type="caution">
    <text evidence="2">The sequence shown here is derived from an EMBL/GenBank/DDBJ whole genome shotgun (WGS) entry which is preliminary data.</text>
</comment>
<keyword evidence="3" id="KW-1185">Reference proteome</keyword>
<dbReference type="SUPFAM" id="SSF53850">
    <property type="entry name" value="Periplasmic binding protein-like II"/>
    <property type="match status" value="1"/>
</dbReference>
<organism evidence="2 3">
    <name type="scientific">Rhodopirellula maiorica SM1</name>
    <dbReference type="NCBI Taxonomy" id="1265738"/>
    <lineage>
        <taxon>Bacteria</taxon>
        <taxon>Pseudomonadati</taxon>
        <taxon>Planctomycetota</taxon>
        <taxon>Planctomycetia</taxon>
        <taxon>Pirellulales</taxon>
        <taxon>Pirellulaceae</taxon>
        <taxon>Novipirellula</taxon>
    </lineage>
</organism>
<dbReference type="Proteomes" id="UP000011991">
    <property type="component" value="Unassembled WGS sequence"/>
</dbReference>
<evidence type="ECO:0000259" key="1">
    <source>
        <dbReference type="Pfam" id="PF09084"/>
    </source>
</evidence>
<gene>
    <name evidence="2" type="ORF">RMSM_04600</name>
</gene>
<dbReference type="Pfam" id="PF09084">
    <property type="entry name" value="NMT1"/>
    <property type="match status" value="1"/>
</dbReference>
<proteinExistence type="predicted"/>
<dbReference type="PANTHER" id="PTHR31528:SF3">
    <property type="entry name" value="THIAMINE BIOSYNTHESIS PROTEIN HI_0357-RELATED"/>
    <property type="match status" value="1"/>
</dbReference>
<dbReference type="Gene3D" id="3.40.190.10">
    <property type="entry name" value="Periplasmic binding protein-like II"/>
    <property type="match status" value="2"/>
</dbReference>
<accession>M5RGD6</accession>